<dbReference type="Proteomes" id="UP000326198">
    <property type="component" value="Unassembled WGS sequence"/>
</dbReference>
<organism evidence="2 3">
    <name type="scientific">Aspergillus bertholletiae</name>
    <dbReference type="NCBI Taxonomy" id="1226010"/>
    <lineage>
        <taxon>Eukaryota</taxon>
        <taxon>Fungi</taxon>
        <taxon>Dikarya</taxon>
        <taxon>Ascomycota</taxon>
        <taxon>Pezizomycotina</taxon>
        <taxon>Eurotiomycetes</taxon>
        <taxon>Eurotiomycetidae</taxon>
        <taxon>Eurotiales</taxon>
        <taxon>Aspergillaceae</taxon>
        <taxon>Aspergillus</taxon>
        <taxon>Aspergillus subgen. Circumdati</taxon>
    </lineage>
</organism>
<keyword evidence="3" id="KW-1185">Reference proteome</keyword>
<dbReference type="EMBL" id="ML736274">
    <property type="protein sequence ID" value="KAE8374835.1"/>
    <property type="molecule type" value="Genomic_DNA"/>
</dbReference>
<sequence>MGSRRDQDGHRSGYKNSPREKTAQFVKSACPPVAHRIAAPYVLARAYESKRHSRPLESEVHVELEPVEIEISALTISSFHPRLTSRTHRDPTPSSWNSSIYRHSKDEWECIRQKWIRNFATVGTAATGPTKAGFLPRPTASPSGDQERTKIQLQLNPTASRSVAISCIWTWVIQQLRPRLNGPRVRKPSTHGWNLVHSQRTGR</sequence>
<feature type="region of interest" description="Disordered" evidence="1">
    <location>
        <begin position="183"/>
        <end position="203"/>
    </location>
</feature>
<evidence type="ECO:0000313" key="2">
    <source>
        <dbReference type="EMBL" id="KAE8374835.1"/>
    </source>
</evidence>
<feature type="region of interest" description="Disordered" evidence="1">
    <location>
        <begin position="1"/>
        <end position="23"/>
    </location>
</feature>
<proteinExistence type="predicted"/>
<gene>
    <name evidence="2" type="ORF">BDV26DRAFT_295596</name>
</gene>
<protein>
    <submittedName>
        <fullName evidence="2">Uncharacterized protein</fullName>
    </submittedName>
</protein>
<feature type="compositionally biased region" description="Basic and acidic residues" evidence="1">
    <location>
        <begin position="1"/>
        <end position="22"/>
    </location>
</feature>
<name>A0A5N7AY99_9EURO</name>
<accession>A0A5N7AY99</accession>
<evidence type="ECO:0000256" key="1">
    <source>
        <dbReference type="SAM" id="MobiDB-lite"/>
    </source>
</evidence>
<dbReference type="AlphaFoldDB" id="A0A5N7AY99"/>
<evidence type="ECO:0000313" key="3">
    <source>
        <dbReference type="Proteomes" id="UP000326198"/>
    </source>
</evidence>
<reference evidence="2 3" key="1">
    <citation type="submission" date="2019-04" db="EMBL/GenBank/DDBJ databases">
        <title>Friends and foes A comparative genomics studyof 23 Aspergillus species from section Flavi.</title>
        <authorList>
            <consortium name="DOE Joint Genome Institute"/>
            <person name="Kjaerbolling I."/>
            <person name="Vesth T."/>
            <person name="Frisvad J.C."/>
            <person name="Nybo J.L."/>
            <person name="Theobald S."/>
            <person name="Kildgaard S."/>
            <person name="Isbrandt T."/>
            <person name="Kuo A."/>
            <person name="Sato A."/>
            <person name="Lyhne E.K."/>
            <person name="Kogle M.E."/>
            <person name="Wiebenga A."/>
            <person name="Kun R.S."/>
            <person name="Lubbers R.J."/>
            <person name="Makela M.R."/>
            <person name="Barry K."/>
            <person name="Chovatia M."/>
            <person name="Clum A."/>
            <person name="Daum C."/>
            <person name="Haridas S."/>
            <person name="He G."/>
            <person name="LaButti K."/>
            <person name="Lipzen A."/>
            <person name="Mondo S."/>
            <person name="Riley R."/>
            <person name="Salamov A."/>
            <person name="Simmons B.A."/>
            <person name="Magnuson J.K."/>
            <person name="Henrissat B."/>
            <person name="Mortensen U.H."/>
            <person name="Larsen T.O."/>
            <person name="Devries R.P."/>
            <person name="Grigoriev I.V."/>
            <person name="Machida M."/>
            <person name="Baker S.E."/>
            <person name="Andersen M.R."/>
        </authorList>
    </citation>
    <scope>NUCLEOTIDE SEQUENCE [LARGE SCALE GENOMIC DNA]</scope>
    <source>
        <strain evidence="2 3">IBT 29228</strain>
    </source>
</reference>